<sequence>MSKIAPQQLMESIQTMLKDRKERKFKESIDLQVYLKNYDVQKDKRFSGSMKLPNVCRPRMTVCLICDLRDEDIAKKAGFPTQNQDELKKLNKNKKLVKKMCNQYDAFLCSESIIKNVPRLVGPHMNRAGKFPTDDAFLCSESIIKNVPRLVGPHMNRAGKFPTVIGLNESIAEKVNELQSTVKFQLKKVLCLGTCVGHAEMTEDQIRQNTVMAINFLVSLLKKNWQNLKSAYIKTTMGKPQRIY</sequence>
<dbReference type="AlphaFoldDB" id="A0A0S4J1H1"/>
<dbReference type="OMA" id="CVGHVNM"/>
<dbReference type="CDD" id="cd00403">
    <property type="entry name" value="Ribosomal_L1"/>
    <property type="match status" value="1"/>
</dbReference>
<evidence type="ECO:0000256" key="3">
    <source>
        <dbReference type="ARBA" id="ARBA00023274"/>
    </source>
</evidence>
<proteinExistence type="inferred from homology"/>
<organism evidence="5 6">
    <name type="scientific">Bodo saltans</name>
    <name type="common">Flagellated protozoan</name>
    <dbReference type="NCBI Taxonomy" id="75058"/>
    <lineage>
        <taxon>Eukaryota</taxon>
        <taxon>Discoba</taxon>
        <taxon>Euglenozoa</taxon>
        <taxon>Kinetoplastea</taxon>
        <taxon>Metakinetoplastina</taxon>
        <taxon>Eubodonida</taxon>
        <taxon>Bodonidae</taxon>
        <taxon>Bodo</taxon>
    </lineage>
</organism>
<dbReference type="GO" id="GO:0006412">
    <property type="term" value="P:translation"/>
    <property type="evidence" value="ECO:0007669"/>
    <property type="project" value="InterPro"/>
</dbReference>
<dbReference type="GO" id="GO:0003723">
    <property type="term" value="F:RNA binding"/>
    <property type="evidence" value="ECO:0007669"/>
    <property type="project" value="InterPro"/>
</dbReference>
<dbReference type="Gene3D" id="3.30.190.20">
    <property type="match status" value="2"/>
</dbReference>
<comment type="similarity">
    <text evidence="1 4">Belongs to the universal ribosomal protein uL1 family.</text>
</comment>
<dbReference type="Pfam" id="PF00687">
    <property type="entry name" value="Ribosomal_L1"/>
    <property type="match status" value="2"/>
</dbReference>
<accession>A0A0S4J1H1</accession>
<dbReference type="VEuPathDB" id="TriTrypDB:BSAL_86950"/>
<evidence type="ECO:0000256" key="2">
    <source>
        <dbReference type="ARBA" id="ARBA00022980"/>
    </source>
</evidence>
<dbReference type="GO" id="GO:0003735">
    <property type="term" value="F:structural constituent of ribosome"/>
    <property type="evidence" value="ECO:0007669"/>
    <property type="project" value="InterPro"/>
</dbReference>
<dbReference type="PANTHER" id="PTHR23105">
    <property type="entry name" value="RIBOSOMAL PROTEIN L7AE FAMILY MEMBER"/>
    <property type="match status" value="1"/>
</dbReference>
<evidence type="ECO:0000313" key="5">
    <source>
        <dbReference type="EMBL" id="CUG82088.1"/>
    </source>
</evidence>
<dbReference type="InterPro" id="IPR023674">
    <property type="entry name" value="Ribosomal_uL1-like"/>
</dbReference>
<dbReference type="Proteomes" id="UP000051952">
    <property type="component" value="Unassembled WGS sequence"/>
</dbReference>
<keyword evidence="3 4" id="KW-0687">Ribonucleoprotein</keyword>
<dbReference type="PROSITE" id="PS01199">
    <property type="entry name" value="RIBOSOMAL_L1"/>
    <property type="match status" value="2"/>
</dbReference>
<dbReference type="GO" id="GO:0015934">
    <property type="term" value="C:large ribosomal subunit"/>
    <property type="evidence" value="ECO:0007669"/>
    <property type="project" value="InterPro"/>
</dbReference>
<name>A0A0S4J1H1_BODSA</name>
<dbReference type="InterPro" id="IPR028364">
    <property type="entry name" value="Ribosomal_uL1/biogenesis"/>
</dbReference>
<dbReference type="PIRSF" id="PIRSF002155">
    <property type="entry name" value="Ribosomal_L1"/>
    <property type="match status" value="1"/>
</dbReference>
<reference evidence="6" key="1">
    <citation type="submission" date="2015-09" db="EMBL/GenBank/DDBJ databases">
        <authorList>
            <consortium name="Pathogen Informatics"/>
        </authorList>
    </citation>
    <scope>NUCLEOTIDE SEQUENCE [LARGE SCALE GENOMIC DNA]</scope>
    <source>
        <strain evidence="6">Lake Konstanz</strain>
    </source>
</reference>
<evidence type="ECO:0000256" key="1">
    <source>
        <dbReference type="ARBA" id="ARBA00010531"/>
    </source>
</evidence>
<keyword evidence="2 4" id="KW-0689">Ribosomal protein</keyword>
<dbReference type="FunFam" id="3.30.190.20:FF:000006">
    <property type="entry name" value="Ribosomal protein"/>
    <property type="match status" value="1"/>
</dbReference>
<gene>
    <name evidence="5" type="ORF">BSAL_86950</name>
</gene>
<evidence type="ECO:0000313" key="6">
    <source>
        <dbReference type="Proteomes" id="UP000051952"/>
    </source>
</evidence>
<dbReference type="InterPro" id="IPR050257">
    <property type="entry name" value="eL8/uL1-like"/>
</dbReference>
<dbReference type="InterPro" id="IPR002143">
    <property type="entry name" value="Ribosomal_uL1"/>
</dbReference>
<evidence type="ECO:0000256" key="4">
    <source>
        <dbReference type="RuleBase" id="RU000659"/>
    </source>
</evidence>
<dbReference type="EMBL" id="CYKH01001075">
    <property type="protein sequence ID" value="CUG82088.1"/>
    <property type="molecule type" value="Genomic_DNA"/>
</dbReference>
<keyword evidence="6" id="KW-1185">Reference proteome</keyword>
<dbReference type="InterPro" id="IPR023673">
    <property type="entry name" value="Ribosomal_uL1_CS"/>
</dbReference>
<dbReference type="SUPFAM" id="SSF56808">
    <property type="entry name" value="Ribosomal protein L1"/>
    <property type="match status" value="2"/>
</dbReference>
<protein>
    <recommendedName>
        <fullName evidence="4">Ribosomal protein</fullName>
    </recommendedName>
</protein>
<dbReference type="OrthoDB" id="820172at2759"/>